<dbReference type="PANTHER" id="PTHR11365">
    <property type="entry name" value="5-OXOPROLINASE RELATED"/>
    <property type="match status" value="1"/>
</dbReference>
<feature type="region of interest" description="Disordered" evidence="2">
    <location>
        <begin position="1048"/>
        <end position="1154"/>
    </location>
</feature>
<dbReference type="PANTHER" id="PTHR11365:SF10">
    <property type="entry name" value="HYDANTOINASE_OXOPROLINASE"/>
    <property type="match status" value="1"/>
</dbReference>
<dbReference type="Pfam" id="PF00385">
    <property type="entry name" value="Chromo"/>
    <property type="match status" value="1"/>
</dbReference>
<dbReference type="Gene3D" id="2.40.390.10">
    <property type="entry name" value="CV3147-like"/>
    <property type="match status" value="1"/>
</dbReference>
<feature type="compositionally biased region" description="Polar residues" evidence="2">
    <location>
        <begin position="1064"/>
        <end position="1074"/>
    </location>
</feature>
<dbReference type="Gene3D" id="3.30.420.40">
    <property type="match status" value="1"/>
</dbReference>
<dbReference type="InterPro" id="IPR010318">
    <property type="entry name" value="S-Me-THD_N"/>
</dbReference>
<evidence type="ECO:0000313" key="5">
    <source>
        <dbReference type="Proteomes" id="UP000034841"/>
    </source>
</evidence>
<feature type="compositionally biased region" description="Basic and acidic residues" evidence="2">
    <location>
        <begin position="1121"/>
        <end position="1138"/>
    </location>
</feature>
<dbReference type="InterPro" id="IPR045079">
    <property type="entry name" value="Oxoprolinase-like"/>
</dbReference>
<dbReference type="OrthoDB" id="5404895at2759"/>
<dbReference type="Proteomes" id="UP000034841">
    <property type="component" value="Unassembled WGS sequence"/>
</dbReference>
<dbReference type="GO" id="GO:0006338">
    <property type="term" value="P:chromatin remodeling"/>
    <property type="evidence" value="ECO:0007669"/>
    <property type="project" value="UniProtKB-ARBA"/>
</dbReference>
<feature type="compositionally biased region" description="Basic residues" evidence="2">
    <location>
        <begin position="983"/>
        <end position="996"/>
    </location>
</feature>
<comment type="subunit">
    <text evidence="1">Component of the NuA4 histone acetyltransferase complex.</text>
</comment>
<dbReference type="Pfam" id="PF06032">
    <property type="entry name" value="S-Me-THD_N"/>
    <property type="match status" value="1"/>
</dbReference>
<dbReference type="EMBL" id="LBBL01000177">
    <property type="protein sequence ID" value="KKF94141.1"/>
    <property type="molecule type" value="Genomic_DNA"/>
</dbReference>
<dbReference type="GO" id="GO:0016787">
    <property type="term" value="F:hydrolase activity"/>
    <property type="evidence" value="ECO:0007669"/>
    <property type="project" value="InterPro"/>
</dbReference>
<feature type="domain" description="Chromo" evidence="3">
    <location>
        <begin position="1217"/>
        <end position="1256"/>
    </location>
</feature>
<dbReference type="PROSITE" id="PS50013">
    <property type="entry name" value="CHROMO_2"/>
    <property type="match status" value="1"/>
</dbReference>
<comment type="caution">
    <text evidence="4">The sequence shown here is derived from an EMBL/GenBank/DDBJ whole genome shotgun (WGS) entry which is preliminary data.</text>
</comment>
<organism evidence="4 5">
    <name type="scientific">Ceratocystis fimbriata f. sp. platani</name>
    <dbReference type="NCBI Taxonomy" id="88771"/>
    <lineage>
        <taxon>Eukaryota</taxon>
        <taxon>Fungi</taxon>
        <taxon>Dikarya</taxon>
        <taxon>Ascomycota</taxon>
        <taxon>Pezizomycotina</taxon>
        <taxon>Sordariomycetes</taxon>
        <taxon>Hypocreomycetidae</taxon>
        <taxon>Microascales</taxon>
        <taxon>Ceratocystidaceae</taxon>
        <taxon>Ceratocystis</taxon>
    </lineage>
</organism>
<dbReference type="CDD" id="cd00024">
    <property type="entry name" value="CD_CSD"/>
    <property type="match status" value="1"/>
</dbReference>
<keyword evidence="5" id="KW-1185">Reference proteome</keyword>
<feature type="region of interest" description="Disordered" evidence="2">
    <location>
        <begin position="971"/>
        <end position="1012"/>
    </location>
</feature>
<dbReference type="InterPro" id="IPR048350">
    <property type="entry name" value="S-Me-THD-like_C"/>
</dbReference>
<sequence>MPATRYVIGVDVGGTNTDAVVLNPLLKGAAAVKATYKAPTGCDLTTGIEAAIAAVLSKAAIVPSDITALMIGTTHFINAVVERDAARLDKVAAIRLCAPSFTSGLPPFVDFPEDLSRIMKGYTVQINGGLQIEGDPIAMIDEAEVNAHAATIKALGLRCVVVTGVNSPQDESYRQEETVASILRATLGPSVSIVCSKDVSGLGLLERENAAIINASILRFAQGTIRGFQRAMDGLALTESTGLGGGSVVRFASGTAKVGPDSVAKDLALKAKCFGGDVLTSTDIMVATGKASVGSVRPTVEQGEVLQFKLLAKRMIEDNLDRMKTSSEPCSVILVGGASFLCPPSLDGVSNIEIPKHAEVANAIGAAVGEVGASIVTIVDESKKDECLVQVKKDAFAKAIEKGALKGGIRIIEEEVSGLPYVDRKFKISVKVAGPIDYEKLASIKVGAFSEQLATGDVAGPQTIAQTHKLAKTTHVKPPQKDDYVTYRPTILPSRLWSLTETDLLFISRGCYILGCGGGGSPYANYLEAKQLIQSGANITVIDIEDLADDAKCPPVAGLGSPMVGLERPGSRAVLHAIQEIEHHQSFKTTATLGAEIGGGNGMEALLWTSSKFLDVPCVDADLMGRAYPRFECSSLFIGAKDINELLPAALASGDGTNFVLTHSKSSLAVDQTLRAACMTMGSAAGIACRPVSKPELQNCAIRKSISLAWRLGRAVSIAQAMGATDTTPERIVSEFGGPTNAGKVFEGKIVGVGQYLSKGHTYGRLTIERLAEGEGSECQGKYGDLVRVEIPFINENLVLEGITRSGERKIIASVPDLIMILDSVTAEAVGVPEYRYGLRVIVMVANAHTLWTTQRGLEIGGPAAFGYSAEDLQYRAAFYGGYGGVKSVIDEYGPPKASTLAWLIGFRDRPAARIVVRAYQVYDYVSPRELEEYEYRQWLQREEEKERLTQAIGDGFSAEIDAAVVRKLAKRAPGRPGEPHPRKVRKNHKAKRKPGHRDLTTPGVQTPSEVLSEADVRKTTAMVIPPVKTTVSSISVVPKKRKISALDEAATATGSDTTEREGTVSQNNFSTDGFETEDTKMHSSSQASPYKRVMRESEPARHSSTDILAKPNPPQTTHSINDKLTFDQAGARDRDENNNEEGNITPIPNAKSADTALIPAKTSGWVSVNGSSVARHVQTTANSEPPISENLGQQTQAFENDFDNEDVREELGDDEYIVAAIEDVKNQRGKLLFLVRWAGDWPPDQQRTWEPYENINEAMTTSYLLNNPIQAKAAKASKFIARLTKREPQGQHNTSSSLNKIMSAFQGDLV</sequence>
<dbReference type="InterPro" id="IPR000953">
    <property type="entry name" value="Chromo/chromo_shadow_dom"/>
</dbReference>
<dbReference type="InterPro" id="IPR024071">
    <property type="entry name" value="S-Me-THD_C_sf"/>
</dbReference>
<dbReference type="Pfam" id="PF05378">
    <property type="entry name" value="Hydant_A_N"/>
    <property type="match status" value="1"/>
</dbReference>
<dbReference type="InterPro" id="IPR008040">
    <property type="entry name" value="Hydant_A_N"/>
</dbReference>
<evidence type="ECO:0000259" key="3">
    <source>
        <dbReference type="PROSITE" id="PS50013"/>
    </source>
</evidence>
<evidence type="ECO:0000256" key="2">
    <source>
        <dbReference type="SAM" id="MobiDB-lite"/>
    </source>
</evidence>
<dbReference type="SUPFAM" id="SSF53067">
    <property type="entry name" value="Actin-like ATPase domain"/>
    <property type="match status" value="2"/>
</dbReference>
<dbReference type="SUPFAM" id="SSF160991">
    <property type="entry name" value="CV3147-like"/>
    <property type="match status" value="1"/>
</dbReference>
<dbReference type="Gene3D" id="3.40.1610.10">
    <property type="entry name" value="CV3147-like domain"/>
    <property type="match status" value="1"/>
</dbReference>
<evidence type="ECO:0000256" key="1">
    <source>
        <dbReference type="ARBA" id="ARBA00011353"/>
    </source>
</evidence>
<proteinExistence type="predicted"/>
<name>A0A0F8AZY3_CERFI</name>
<dbReference type="Gene3D" id="2.40.50.40">
    <property type="match status" value="1"/>
</dbReference>
<dbReference type="InterPro" id="IPR027479">
    <property type="entry name" value="S-Me-THD_N_sf"/>
</dbReference>
<reference evidence="4 5" key="1">
    <citation type="submission" date="2015-04" db="EMBL/GenBank/DDBJ databases">
        <title>Genome sequence of Ceratocystis platani, a major pathogen of plane trees.</title>
        <authorList>
            <person name="Belbahri L."/>
        </authorList>
    </citation>
    <scope>NUCLEOTIDE SEQUENCE [LARGE SCALE GENOMIC DNA]</scope>
    <source>
        <strain evidence="4 5">CFO</strain>
    </source>
</reference>
<dbReference type="Pfam" id="PF20906">
    <property type="entry name" value="S-Me-THD_C"/>
    <property type="match status" value="1"/>
</dbReference>
<dbReference type="InterPro" id="IPR016197">
    <property type="entry name" value="Chromo-like_dom_sf"/>
</dbReference>
<dbReference type="SMART" id="SM00298">
    <property type="entry name" value="CHROMO"/>
    <property type="match status" value="1"/>
</dbReference>
<dbReference type="InterPro" id="IPR023780">
    <property type="entry name" value="Chromo_domain"/>
</dbReference>
<dbReference type="FunFam" id="3.40.1610.10:FF:000001">
    <property type="entry name" value="Hydantoinase, putative"/>
    <property type="match status" value="1"/>
</dbReference>
<evidence type="ECO:0000313" key="4">
    <source>
        <dbReference type="EMBL" id="KKF94141.1"/>
    </source>
</evidence>
<dbReference type="InterPro" id="IPR043129">
    <property type="entry name" value="ATPase_NBD"/>
</dbReference>
<accession>A0A0F8AZY3</accession>
<dbReference type="SUPFAM" id="SSF54160">
    <property type="entry name" value="Chromo domain-like"/>
    <property type="match status" value="1"/>
</dbReference>
<feature type="compositionally biased region" description="Basic and acidic residues" evidence="2">
    <location>
        <begin position="1094"/>
        <end position="1105"/>
    </location>
</feature>
<protein>
    <recommendedName>
        <fullName evidence="3">Chromo domain-containing protein</fullName>
    </recommendedName>
</protein>
<gene>
    <name evidence="4" type="ORF">CFO_g3494</name>
</gene>